<protein>
    <submittedName>
        <fullName evidence="2">Sarcosine oxidase, gamma subunit family</fullName>
    </submittedName>
</protein>
<gene>
    <name evidence="2" type="ORF">GALL_213020</name>
</gene>
<dbReference type="InterPro" id="IPR027266">
    <property type="entry name" value="TrmE/GcvT-like"/>
</dbReference>
<dbReference type="EMBL" id="MLJW01000144">
    <property type="protein sequence ID" value="OIQ96714.1"/>
    <property type="molecule type" value="Genomic_DNA"/>
</dbReference>
<reference evidence="2" key="1">
    <citation type="submission" date="2016-10" db="EMBL/GenBank/DDBJ databases">
        <title>Sequence of Gallionella enrichment culture.</title>
        <authorList>
            <person name="Poehlein A."/>
            <person name="Muehling M."/>
            <person name="Daniel R."/>
        </authorList>
    </citation>
    <scope>NUCLEOTIDE SEQUENCE</scope>
</reference>
<dbReference type="Pfam" id="PF01571">
    <property type="entry name" value="GCV_T"/>
    <property type="match status" value="1"/>
</dbReference>
<accession>A0A1J5RMF1</accession>
<dbReference type="Gene3D" id="3.30.1360.120">
    <property type="entry name" value="Probable tRNA modification gtpase trme, domain 1"/>
    <property type="match status" value="1"/>
</dbReference>
<dbReference type="AlphaFoldDB" id="A0A1J5RMF1"/>
<comment type="caution">
    <text evidence="2">The sequence shown here is derived from an EMBL/GenBank/DDBJ whole genome shotgun (WGS) entry which is preliminary data.</text>
</comment>
<dbReference type="SUPFAM" id="SSF103025">
    <property type="entry name" value="Folate-binding domain"/>
    <property type="match status" value="1"/>
</dbReference>
<evidence type="ECO:0000313" key="2">
    <source>
        <dbReference type="EMBL" id="OIQ96714.1"/>
    </source>
</evidence>
<name>A0A1J5RMF1_9ZZZZ</name>
<sequence>MQHSDVKEIAIVSPVAHGQSKDSAKWDVVNGMKVAVAFVNTDIEQARKKVLGVTDVSCFERYGVKGPQASQWLASRGITIPVNPNTWTYCDQKTLVLRLGSSEFLIEDQLDGSACNKLASDTARVAGVYKVPRADAAFILSGNEVLNLFSELCSLDLREKSLGDKDVVMTQVAGISATVLRQTIGNEPVYRVWCDGTYGSYLWEVLTEIAVELGGGAVGIAKY</sequence>
<evidence type="ECO:0000259" key="1">
    <source>
        <dbReference type="Pfam" id="PF01571"/>
    </source>
</evidence>
<feature type="domain" description="GCVT N-terminal" evidence="1">
    <location>
        <begin position="21"/>
        <end position="220"/>
    </location>
</feature>
<organism evidence="2">
    <name type="scientific">mine drainage metagenome</name>
    <dbReference type="NCBI Taxonomy" id="410659"/>
    <lineage>
        <taxon>unclassified sequences</taxon>
        <taxon>metagenomes</taxon>
        <taxon>ecological metagenomes</taxon>
    </lineage>
</organism>
<proteinExistence type="predicted"/>
<dbReference type="InterPro" id="IPR006222">
    <property type="entry name" value="GCVT_N"/>
</dbReference>